<gene>
    <name evidence="2" type="primary">kdpF</name>
    <name evidence="2" type="ORF">CSEC_1231</name>
</gene>
<dbReference type="EMBL" id="CCEJ010000005">
    <property type="protein sequence ID" value="CDR34052.1"/>
    <property type="molecule type" value="Genomic_DNA"/>
</dbReference>
<keyword evidence="1" id="KW-0472">Membrane</keyword>
<dbReference type="Proteomes" id="UP000031552">
    <property type="component" value="Unassembled WGS sequence"/>
</dbReference>
<proteinExistence type="predicted"/>
<protein>
    <submittedName>
        <fullName evidence="2">K+-transporting ATPase, F subunit</fullName>
    </submittedName>
</protein>
<dbReference type="RefSeq" id="WP_079977995.1">
    <property type="nucleotide sequence ID" value="NZ_CCEJ010000005.1"/>
</dbReference>
<evidence type="ECO:0000313" key="2">
    <source>
        <dbReference type="EMBL" id="CDR34052.1"/>
    </source>
</evidence>
<name>A0A090CZ00_9BACT</name>
<dbReference type="InterPro" id="IPR011726">
    <property type="entry name" value="KdpF"/>
</dbReference>
<dbReference type="STRING" id="1437425.CSEC_1231"/>
<evidence type="ECO:0000256" key="1">
    <source>
        <dbReference type="SAM" id="Phobius"/>
    </source>
</evidence>
<dbReference type="Pfam" id="PF09604">
    <property type="entry name" value="Potass_KdpF"/>
    <property type="match status" value="1"/>
</dbReference>
<dbReference type="GO" id="GO:0008556">
    <property type="term" value="F:P-type potassium transmembrane transporter activity"/>
    <property type="evidence" value="ECO:0007669"/>
    <property type="project" value="InterPro"/>
</dbReference>
<reference evidence="2" key="1">
    <citation type="submission" date="2013-12" db="EMBL/GenBank/DDBJ databases">
        <authorList>
            <person name="Linke B."/>
        </authorList>
    </citation>
    <scope>NUCLEOTIDE SEQUENCE [LARGE SCALE GENOMIC DNA]</scope>
    <source>
        <strain evidence="2">CRIB-18</strain>
    </source>
</reference>
<evidence type="ECO:0000313" key="3">
    <source>
        <dbReference type="Proteomes" id="UP000031552"/>
    </source>
</evidence>
<organism evidence="2 3">
    <name type="scientific">Candidatus Criblamydia sequanensis CRIB-18</name>
    <dbReference type="NCBI Taxonomy" id="1437425"/>
    <lineage>
        <taxon>Bacteria</taxon>
        <taxon>Pseudomonadati</taxon>
        <taxon>Chlamydiota</taxon>
        <taxon>Chlamydiia</taxon>
        <taxon>Parachlamydiales</taxon>
        <taxon>Candidatus Criblamydiaceae</taxon>
        <taxon>Candidatus Criblamydia</taxon>
    </lineage>
</organism>
<dbReference type="GO" id="GO:0005886">
    <property type="term" value="C:plasma membrane"/>
    <property type="evidence" value="ECO:0007669"/>
    <property type="project" value="InterPro"/>
</dbReference>
<feature type="transmembrane region" description="Helical" evidence="1">
    <location>
        <begin position="6"/>
        <end position="25"/>
    </location>
</feature>
<reference evidence="2" key="2">
    <citation type="submission" date="2014-09" db="EMBL/GenBank/DDBJ databases">
        <title>Criblamydia sequanensis harbors a mega-plasmid encoding arsenite resistance.</title>
        <authorList>
            <person name="Bertelli C."/>
            <person name="Goesmann A."/>
            <person name="Greub G."/>
        </authorList>
    </citation>
    <scope>NUCLEOTIDE SEQUENCE [LARGE SCALE GENOMIC DNA]</scope>
    <source>
        <strain evidence="2">CRIB-18</strain>
    </source>
</reference>
<keyword evidence="3" id="KW-1185">Reference proteome</keyword>
<sequence>MGNEFFWAGLASVLVIFYLTYTLLYPEKF</sequence>
<comment type="caution">
    <text evidence="2">The sequence shown here is derived from an EMBL/GenBank/DDBJ whole genome shotgun (WGS) entry which is preliminary data.</text>
</comment>
<accession>A0A090CZ00</accession>
<keyword evidence="1" id="KW-0812">Transmembrane</keyword>
<dbReference type="AlphaFoldDB" id="A0A090CZ00"/>
<keyword evidence="1" id="KW-1133">Transmembrane helix</keyword>